<keyword evidence="8" id="KW-0547">Nucleotide-binding</keyword>
<evidence type="ECO:0000256" key="9">
    <source>
        <dbReference type="ARBA" id="ARBA00022777"/>
    </source>
</evidence>
<evidence type="ECO:0000256" key="7">
    <source>
        <dbReference type="ARBA" id="ARBA00022692"/>
    </source>
</evidence>
<evidence type="ECO:0000259" key="16">
    <source>
        <dbReference type="PROSITE" id="PS50885"/>
    </source>
</evidence>
<name>A0A2V5L3J8_9BACL</name>
<evidence type="ECO:0000256" key="1">
    <source>
        <dbReference type="ARBA" id="ARBA00000085"/>
    </source>
</evidence>
<keyword evidence="13 14" id="KW-0472">Membrane</keyword>
<dbReference type="InterPro" id="IPR005467">
    <property type="entry name" value="His_kinase_dom"/>
</dbReference>
<evidence type="ECO:0000256" key="10">
    <source>
        <dbReference type="ARBA" id="ARBA00022840"/>
    </source>
</evidence>
<dbReference type="EMBL" id="QJVJ01000001">
    <property type="protein sequence ID" value="PYI57416.1"/>
    <property type="molecule type" value="Genomic_DNA"/>
</dbReference>
<feature type="domain" description="HAMP" evidence="16">
    <location>
        <begin position="189"/>
        <end position="241"/>
    </location>
</feature>
<dbReference type="GO" id="GO:0005524">
    <property type="term" value="F:ATP binding"/>
    <property type="evidence" value="ECO:0007669"/>
    <property type="project" value="UniProtKB-KW"/>
</dbReference>
<dbReference type="CDD" id="cd06225">
    <property type="entry name" value="HAMP"/>
    <property type="match status" value="1"/>
</dbReference>
<dbReference type="SMART" id="SM00388">
    <property type="entry name" value="HisKA"/>
    <property type="match status" value="1"/>
</dbReference>
<dbReference type="SUPFAM" id="SSF55874">
    <property type="entry name" value="ATPase domain of HSP90 chaperone/DNA topoisomerase II/histidine kinase"/>
    <property type="match status" value="1"/>
</dbReference>
<dbReference type="InterPro" id="IPR036890">
    <property type="entry name" value="HATPase_C_sf"/>
</dbReference>
<keyword evidence="12" id="KW-0902">Two-component regulatory system</keyword>
<evidence type="ECO:0000256" key="12">
    <source>
        <dbReference type="ARBA" id="ARBA00023012"/>
    </source>
</evidence>
<dbReference type="PROSITE" id="PS50885">
    <property type="entry name" value="HAMP"/>
    <property type="match status" value="1"/>
</dbReference>
<dbReference type="SMART" id="SM00387">
    <property type="entry name" value="HATPase_c"/>
    <property type="match status" value="1"/>
</dbReference>
<dbReference type="Gene3D" id="1.10.287.130">
    <property type="match status" value="1"/>
</dbReference>
<evidence type="ECO:0000256" key="14">
    <source>
        <dbReference type="SAM" id="Phobius"/>
    </source>
</evidence>
<dbReference type="Gene3D" id="6.10.340.10">
    <property type="match status" value="1"/>
</dbReference>
<dbReference type="PROSITE" id="PS50109">
    <property type="entry name" value="HIS_KIN"/>
    <property type="match status" value="1"/>
</dbReference>
<dbReference type="InterPro" id="IPR050398">
    <property type="entry name" value="HssS/ArlS-like"/>
</dbReference>
<evidence type="ECO:0000256" key="5">
    <source>
        <dbReference type="ARBA" id="ARBA00022553"/>
    </source>
</evidence>
<keyword evidence="4" id="KW-1003">Cell membrane</keyword>
<evidence type="ECO:0000259" key="15">
    <source>
        <dbReference type="PROSITE" id="PS50109"/>
    </source>
</evidence>
<dbReference type="SUPFAM" id="SSF158472">
    <property type="entry name" value="HAMP domain-like"/>
    <property type="match status" value="1"/>
</dbReference>
<dbReference type="GO" id="GO:0000155">
    <property type="term" value="F:phosphorelay sensor kinase activity"/>
    <property type="evidence" value="ECO:0007669"/>
    <property type="project" value="InterPro"/>
</dbReference>
<evidence type="ECO:0000256" key="8">
    <source>
        <dbReference type="ARBA" id="ARBA00022741"/>
    </source>
</evidence>
<dbReference type="PANTHER" id="PTHR45528:SF1">
    <property type="entry name" value="SENSOR HISTIDINE KINASE CPXA"/>
    <property type="match status" value="1"/>
</dbReference>
<dbReference type="InterPro" id="IPR003661">
    <property type="entry name" value="HisK_dim/P_dom"/>
</dbReference>
<comment type="subcellular location">
    <subcellularLocation>
        <location evidence="2">Cell membrane</location>
        <topology evidence="2">Multi-pass membrane protein</topology>
    </subcellularLocation>
</comment>
<dbReference type="InterPro" id="IPR003660">
    <property type="entry name" value="HAMP_dom"/>
</dbReference>
<dbReference type="GO" id="GO:0005886">
    <property type="term" value="C:plasma membrane"/>
    <property type="evidence" value="ECO:0007669"/>
    <property type="project" value="UniProtKB-SubCell"/>
</dbReference>
<dbReference type="SUPFAM" id="SSF47384">
    <property type="entry name" value="Homodimeric domain of signal transducing histidine kinase"/>
    <property type="match status" value="1"/>
</dbReference>
<dbReference type="Pfam" id="PF02518">
    <property type="entry name" value="HATPase_c"/>
    <property type="match status" value="1"/>
</dbReference>
<dbReference type="Pfam" id="PF00512">
    <property type="entry name" value="HisKA"/>
    <property type="match status" value="1"/>
</dbReference>
<keyword evidence="9 17" id="KW-0418">Kinase</keyword>
<evidence type="ECO:0000256" key="13">
    <source>
        <dbReference type="ARBA" id="ARBA00023136"/>
    </source>
</evidence>
<feature type="domain" description="Histidine kinase" evidence="15">
    <location>
        <begin position="249"/>
        <end position="458"/>
    </location>
</feature>
<dbReference type="RefSeq" id="WP_110838455.1">
    <property type="nucleotide sequence ID" value="NZ_QJVJ01000001.1"/>
</dbReference>
<keyword evidence="11 14" id="KW-1133">Transmembrane helix</keyword>
<dbReference type="CDD" id="cd00082">
    <property type="entry name" value="HisKA"/>
    <property type="match status" value="1"/>
</dbReference>
<reference evidence="17 18" key="1">
    <citation type="submission" date="2018-05" db="EMBL/GenBank/DDBJ databases">
        <title>Paenibacillus flagellatus sp. nov., isolated from selenium mineral soil.</title>
        <authorList>
            <person name="Dai X."/>
        </authorList>
    </citation>
    <scope>NUCLEOTIDE SEQUENCE [LARGE SCALE GENOMIC DNA]</scope>
    <source>
        <strain evidence="17 18">DXL2</strain>
    </source>
</reference>
<accession>A0A2V5L3J8</accession>
<feature type="transmembrane region" description="Helical" evidence="14">
    <location>
        <begin position="6"/>
        <end position="33"/>
    </location>
</feature>
<dbReference type="InterPro" id="IPR003594">
    <property type="entry name" value="HATPase_dom"/>
</dbReference>
<dbReference type="EC" id="2.7.13.3" evidence="3"/>
<evidence type="ECO:0000256" key="2">
    <source>
        <dbReference type="ARBA" id="ARBA00004651"/>
    </source>
</evidence>
<feature type="transmembrane region" description="Helical" evidence="14">
    <location>
        <begin position="169"/>
        <end position="188"/>
    </location>
</feature>
<dbReference type="PANTHER" id="PTHR45528">
    <property type="entry name" value="SENSOR HISTIDINE KINASE CPXA"/>
    <property type="match status" value="1"/>
</dbReference>
<keyword evidence="10" id="KW-0067">ATP-binding</keyword>
<dbReference type="Proteomes" id="UP000247476">
    <property type="component" value="Unassembled WGS sequence"/>
</dbReference>
<keyword evidence="5" id="KW-0597">Phosphoprotein</keyword>
<protein>
    <recommendedName>
        <fullName evidence="3">histidine kinase</fullName>
        <ecNumber evidence="3">2.7.13.3</ecNumber>
    </recommendedName>
</protein>
<evidence type="ECO:0000256" key="4">
    <source>
        <dbReference type="ARBA" id="ARBA00022475"/>
    </source>
</evidence>
<comment type="caution">
    <text evidence="17">The sequence shown here is derived from an EMBL/GenBank/DDBJ whole genome shotgun (WGS) entry which is preliminary data.</text>
</comment>
<dbReference type="InterPro" id="IPR036097">
    <property type="entry name" value="HisK_dim/P_sf"/>
</dbReference>
<proteinExistence type="predicted"/>
<keyword evidence="6" id="KW-0808">Transferase</keyword>
<dbReference type="SMART" id="SM00304">
    <property type="entry name" value="HAMP"/>
    <property type="match status" value="1"/>
</dbReference>
<evidence type="ECO:0000313" key="17">
    <source>
        <dbReference type="EMBL" id="PYI57416.1"/>
    </source>
</evidence>
<dbReference type="Gene3D" id="3.30.565.10">
    <property type="entry name" value="Histidine kinase-like ATPase, C-terminal domain"/>
    <property type="match status" value="1"/>
</dbReference>
<evidence type="ECO:0000256" key="3">
    <source>
        <dbReference type="ARBA" id="ARBA00012438"/>
    </source>
</evidence>
<dbReference type="AlphaFoldDB" id="A0A2V5L3J8"/>
<evidence type="ECO:0000256" key="6">
    <source>
        <dbReference type="ARBA" id="ARBA00022679"/>
    </source>
</evidence>
<gene>
    <name evidence="17" type="ORF">DLM86_02970</name>
</gene>
<dbReference type="Pfam" id="PF00672">
    <property type="entry name" value="HAMP"/>
    <property type="match status" value="1"/>
</dbReference>
<evidence type="ECO:0000256" key="11">
    <source>
        <dbReference type="ARBA" id="ARBA00022989"/>
    </source>
</evidence>
<dbReference type="OrthoDB" id="9780718at2"/>
<sequence>MKNKPLFVQIWLVVTAVTTGIGLLLLAVIPLFLGNYFTREIYSTIEDAQNSLFAGRQKDRFADRWLEGPPAFERDQEQQNIRTVRHVLMTEEGKMTPNLATFPAEFRQRLVAQARSQTVQVQRYDAGWSDEKIYYMIRMETYRGSKLYIVSYMWDAHRNKLVKELSSRLFLILGLVLLFSWMPALWLAKYLSNPLVKLERYVRHIADRRWDEPLDLSRKDEIGRLAAAMERTRAQLLRQDETQQSLLQHISHELKTPVMVIRSYAQSIQDGIYPKGDLETSVEVIDQEAERLGNRIRALLYLTKLDYLSAHEPPSRDTVRFDRLVEEVVDRLRWQRPELDWKLRLEPLSITGDREQWTIALENVLDNQIRYAASVITVTVEDGGPDGGAGAIAIGNDGPPIEPDMLGELFGRFRKGRKGEFGLGLAIVKRIAGLHQASVRAANVPGGVEFRIEFGHPHRSEAR</sequence>
<comment type="catalytic activity">
    <reaction evidence="1">
        <text>ATP + protein L-histidine = ADP + protein N-phospho-L-histidine.</text>
        <dbReference type="EC" id="2.7.13.3"/>
    </reaction>
</comment>
<evidence type="ECO:0000313" key="18">
    <source>
        <dbReference type="Proteomes" id="UP000247476"/>
    </source>
</evidence>
<organism evidence="17 18">
    <name type="scientific">Paenibacillus flagellatus</name>
    <dbReference type="NCBI Taxonomy" id="2211139"/>
    <lineage>
        <taxon>Bacteria</taxon>
        <taxon>Bacillati</taxon>
        <taxon>Bacillota</taxon>
        <taxon>Bacilli</taxon>
        <taxon>Bacillales</taxon>
        <taxon>Paenibacillaceae</taxon>
        <taxon>Paenibacillus</taxon>
    </lineage>
</organism>
<keyword evidence="7 14" id="KW-0812">Transmembrane</keyword>
<keyword evidence="18" id="KW-1185">Reference proteome</keyword>